<dbReference type="InterPro" id="IPR047618">
    <property type="entry name" value="QOR-like"/>
</dbReference>
<dbReference type="OrthoDB" id="9805883at2"/>
<dbReference type="GO" id="GO:0005829">
    <property type="term" value="C:cytosol"/>
    <property type="evidence" value="ECO:0007669"/>
    <property type="project" value="TreeGrafter"/>
</dbReference>
<dbReference type="GO" id="GO:0035925">
    <property type="term" value="F:mRNA 3'-UTR AU-rich region binding"/>
    <property type="evidence" value="ECO:0007669"/>
    <property type="project" value="TreeGrafter"/>
</dbReference>
<dbReference type="EMBL" id="CP015961">
    <property type="protein sequence ID" value="ANI92468.1"/>
    <property type="molecule type" value="Genomic_DNA"/>
</dbReference>
<evidence type="ECO:0000313" key="5">
    <source>
        <dbReference type="Proteomes" id="UP000186104"/>
    </source>
</evidence>
<dbReference type="InterPro" id="IPR011032">
    <property type="entry name" value="GroES-like_sf"/>
</dbReference>
<reference evidence="4 5" key="1">
    <citation type="submission" date="2016-06" db="EMBL/GenBank/DDBJ databases">
        <title>Complete genome sequence of a saline-alkali tolerant type strain Dietzia timorensis ID05-A0528T.</title>
        <authorList>
            <person name="Wu X."/>
        </authorList>
    </citation>
    <scope>NUCLEOTIDE SEQUENCE [LARGE SCALE GENOMIC DNA]</scope>
    <source>
        <strain evidence="4 5">ID05-A0528</strain>
    </source>
</reference>
<dbReference type="Proteomes" id="UP000186104">
    <property type="component" value="Chromosome"/>
</dbReference>
<evidence type="ECO:0000256" key="2">
    <source>
        <dbReference type="ARBA" id="ARBA00023002"/>
    </source>
</evidence>
<dbReference type="GO" id="GO:0003960">
    <property type="term" value="F:quinone reductase (NADPH) activity"/>
    <property type="evidence" value="ECO:0007669"/>
    <property type="project" value="InterPro"/>
</dbReference>
<keyword evidence="1" id="KW-0521">NADP</keyword>
<dbReference type="CDD" id="cd05286">
    <property type="entry name" value="QOR2"/>
    <property type="match status" value="1"/>
</dbReference>
<dbReference type="PANTHER" id="PTHR48106">
    <property type="entry name" value="QUINONE OXIDOREDUCTASE PIG3-RELATED"/>
    <property type="match status" value="1"/>
</dbReference>
<keyword evidence="2" id="KW-0560">Oxidoreductase</keyword>
<dbReference type="InterPro" id="IPR036291">
    <property type="entry name" value="NAD(P)-bd_dom_sf"/>
</dbReference>
<accession>A0A173LLP2</accession>
<dbReference type="SUPFAM" id="SSF50129">
    <property type="entry name" value="GroES-like"/>
    <property type="match status" value="1"/>
</dbReference>
<dbReference type="Gene3D" id="3.90.180.10">
    <property type="entry name" value="Medium-chain alcohol dehydrogenases, catalytic domain"/>
    <property type="match status" value="1"/>
</dbReference>
<dbReference type="RefSeq" id="WP_067471089.1">
    <property type="nucleotide sequence ID" value="NZ_CP015961.1"/>
</dbReference>
<dbReference type="SMART" id="SM00829">
    <property type="entry name" value="PKS_ER"/>
    <property type="match status" value="1"/>
</dbReference>
<dbReference type="Pfam" id="PF08240">
    <property type="entry name" value="ADH_N"/>
    <property type="match status" value="1"/>
</dbReference>
<evidence type="ECO:0000259" key="3">
    <source>
        <dbReference type="SMART" id="SM00829"/>
    </source>
</evidence>
<gene>
    <name evidence="4" type="ORF">BJL86_1692</name>
</gene>
<evidence type="ECO:0000313" key="4">
    <source>
        <dbReference type="EMBL" id="ANI92468.1"/>
    </source>
</evidence>
<evidence type="ECO:0000256" key="1">
    <source>
        <dbReference type="ARBA" id="ARBA00022857"/>
    </source>
</evidence>
<dbReference type="STRING" id="499555.BJL86_1692"/>
<organism evidence="4 5">
    <name type="scientific">Dietzia timorensis</name>
    <dbReference type="NCBI Taxonomy" id="499555"/>
    <lineage>
        <taxon>Bacteria</taxon>
        <taxon>Bacillati</taxon>
        <taxon>Actinomycetota</taxon>
        <taxon>Actinomycetes</taxon>
        <taxon>Mycobacteriales</taxon>
        <taxon>Dietziaceae</taxon>
        <taxon>Dietzia</taxon>
    </lineage>
</organism>
<keyword evidence="5" id="KW-1185">Reference proteome</keyword>
<dbReference type="InterPro" id="IPR020843">
    <property type="entry name" value="ER"/>
</dbReference>
<sequence>MHAIVVFSHGGPDVLEYAEVKDPEPGIGELLVRPVRIGVNYIDTYFREGLYPRETPYIPGDEGAGVVVTVGTGVSEFAPGDRVAWCRAESSYAQYVRVPAAHAVRVPDELSDEVAASALLQGMTAHYLVNDTHRAVPGDYVLVHAGAGGVGQLLIQMCVHNGFKVIATTSTEDKADIARARGAQAVLRYEDASPETIKRMSDGGVATVFDGVGASTFNNSLASLRARGTMVLYGAASGPVPPFDIQRLNSGGSLQLTRPTLAHFISTREEFLDRAGDVLGALARGELTLDVGATFPLSEAARAHRALQSRATTGSIVLDPLA</sequence>
<proteinExistence type="predicted"/>
<dbReference type="AlphaFoldDB" id="A0A173LLP2"/>
<dbReference type="InterPro" id="IPR013154">
    <property type="entry name" value="ADH-like_N"/>
</dbReference>
<dbReference type="KEGG" id="dtm:BJL86_1692"/>
<dbReference type="SUPFAM" id="SSF51735">
    <property type="entry name" value="NAD(P)-binding Rossmann-fold domains"/>
    <property type="match status" value="1"/>
</dbReference>
<dbReference type="GO" id="GO:0070402">
    <property type="term" value="F:NADPH binding"/>
    <property type="evidence" value="ECO:0007669"/>
    <property type="project" value="TreeGrafter"/>
</dbReference>
<feature type="domain" description="Enoyl reductase (ER)" evidence="3">
    <location>
        <begin position="10"/>
        <end position="318"/>
    </location>
</feature>
<dbReference type="InterPro" id="IPR013149">
    <property type="entry name" value="ADH-like_C"/>
</dbReference>
<dbReference type="PANTHER" id="PTHR48106:SF13">
    <property type="entry name" value="QUINONE OXIDOREDUCTASE-RELATED"/>
    <property type="match status" value="1"/>
</dbReference>
<protein>
    <submittedName>
        <fullName evidence="4">Quinone oxidoreductase</fullName>
    </submittedName>
</protein>
<dbReference type="Pfam" id="PF00107">
    <property type="entry name" value="ADH_zinc_N"/>
    <property type="match status" value="1"/>
</dbReference>
<dbReference type="Gene3D" id="3.40.50.720">
    <property type="entry name" value="NAD(P)-binding Rossmann-like Domain"/>
    <property type="match status" value="1"/>
</dbReference>
<name>A0A173LLP2_9ACTN</name>